<keyword evidence="15" id="KW-1185">Reference proteome</keyword>
<sequence>MTPLTAAALTPLKHRLSPAPKDDPSPPQLQRPLLAHVKLEPGSSPPQSASPSMQQQHQQQHQQKPALKPYPGSIVSAPQHALSPQPSLLQGPPSQATRPSTLEDARHLDSKRRPGGAGTREVHNKLEKNRRAHLKECFETLKRNIPNVDEKKTSNLSVLRSALRYIQTLKRKEKEYEHEMERLAREKIATQQRLAELKNELSQWMDVMEIDRVLRQTVQPEDDQASTSTASEGEDNFDVDADDDLLPVAPVAAVAPATVLPKVPLPLQPETRHQAPPTILPQHLPIQHKPVPTAGPALPAMVPAHSRGVVTATAPGLQPTVIAHAAPASHASVIQAVNHVIQAGPKHIAHIAPSHHPGAAPTSVAVSAPSNGPQPIGHITVHPVAHLPVSVPALYSQPVAAVTQPAAVVGHIAHTLGHAHQVNGSTSSPTAGVAQVGKQPQATAVGAQVVTHHPQLVGQTVLNPVTMVTMPSFPVSTLKLA</sequence>
<gene>
    <name evidence="14" type="ORF">AGOR_G00020600</name>
</gene>
<dbReference type="AlphaFoldDB" id="A0A8T3E5C3"/>
<evidence type="ECO:0000256" key="11">
    <source>
        <dbReference type="SAM" id="Coils"/>
    </source>
</evidence>
<evidence type="ECO:0000256" key="10">
    <source>
        <dbReference type="ARBA" id="ARBA00083368"/>
    </source>
</evidence>
<feature type="region of interest" description="Disordered" evidence="12">
    <location>
        <begin position="217"/>
        <end position="239"/>
    </location>
</feature>
<feature type="compositionally biased region" description="Low complexity" evidence="12">
    <location>
        <begin position="45"/>
        <end position="69"/>
    </location>
</feature>
<feature type="coiled-coil region" evidence="11">
    <location>
        <begin position="159"/>
        <end position="207"/>
    </location>
</feature>
<keyword evidence="3" id="KW-0805">Transcription regulation</keyword>
<evidence type="ECO:0000256" key="4">
    <source>
        <dbReference type="ARBA" id="ARBA00023125"/>
    </source>
</evidence>
<keyword evidence="5" id="KW-0804">Transcription</keyword>
<evidence type="ECO:0000256" key="6">
    <source>
        <dbReference type="ARBA" id="ARBA00023242"/>
    </source>
</evidence>
<reference evidence="14" key="1">
    <citation type="submission" date="2021-01" db="EMBL/GenBank/DDBJ databases">
        <authorList>
            <person name="Zahm M."/>
            <person name="Roques C."/>
            <person name="Cabau C."/>
            <person name="Klopp C."/>
            <person name="Donnadieu C."/>
            <person name="Jouanno E."/>
            <person name="Lampietro C."/>
            <person name="Louis A."/>
            <person name="Herpin A."/>
            <person name="Echchiki A."/>
            <person name="Berthelot C."/>
            <person name="Parey E."/>
            <person name="Roest-Crollius H."/>
            <person name="Braasch I."/>
            <person name="Postlethwait J."/>
            <person name="Bobe J."/>
            <person name="Montfort J."/>
            <person name="Bouchez O."/>
            <person name="Begum T."/>
            <person name="Mejri S."/>
            <person name="Adams A."/>
            <person name="Chen W.-J."/>
            <person name="Guiguen Y."/>
        </authorList>
    </citation>
    <scope>NUCLEOTIDE SEQUENCE</scope>
    <source>
        <tissue evidence="14">Blood</tissue>
    </source>
</reference>
<evidence type="ECO:0000256" key="5">
    <source>
        <dbReference type="ARBA" id="ARBA00023163"/>
    </source>
</evidence>
<dbReference type="InterPro" id="IPR011598">
    <property type="entry name" value="bHLH_dom"/>
</dbReference>
<keyword evidence="4" id="KW-0238">DNA-binding</keyword>
<feature type="compositionally biased region" description="Basic and acidic residues" evidence="12">
    <location>
        <begin position="101"/>
        <end position="112"/>
    </location>
</feature>
<dbReference type="FunFam" id="4.10.280.10:FF:000034">
    <property type="entry name" value="MAX network transcriptional repressor"/>
    <property type="match status" value="1"/>
</dbReference>
<dbReference type="Proteomes" id="UP000829720">
    <property type="component" value="Unassembled WGS sequence"/>
</dbReference>
<dbReference type="SMART" id="SM00353">
    <property type="entry name" value="HLH"/>
    <property type="match status" value="1"/>
</dbReference>
<evidence type="ECO:0000313" key="15">
    <source>
        <dbReference type="Proteomes" id="UP000829720"/>
    </source>
</evidence>
<accession>A0A8T3E5C3</accession>
<comment type="function">
    <text evidence="7">Binds DNA as a heterodimer with MAX and represses transcription. Binds to the canonical E box sequence 5'-CACGTG-3' and, with higher affinity, to 5'-CACGCG-3'.</text>
</comment>
<dbReference type="GO" id="GO:0000981">
    <property type="term" value="F:DNA-binding transcription factor activity, RNA polymerase II-specific"/>
    <property type="evidence" value="ECO:0007669"/>
    <property type="project" value="TreeGrafter"/>
</dbReference>
<name>A0A8T3E5C3_9TELE</name>
<proteinExistence type="predicted"/>
<protein>
    <recommendedName>
        <fullName evidence="9">Max-binding protein MNT</fullName>
    </recommendedName>
    <alternativeName>
        <fullName evidence="10">Myc antagonist MNT</fullName>
    </alternativeName>
</protein>
<dbReference type="PROSITE" id="PS50888">
    <property type="entry name" value="BHLH"/>
    <property type="match status" value="1"/>
</dbReference>
<evidence type="ECO:0000256" key="7">
    <source>
        <dbReference type="ARBA" id="ARBA00057176"/>
    </source>
</evidence>
<dbReference type="Pfam" id="PF00010">
    <property type="entry name" value="HLH"/>
    <property type="match status" value="1"/>
</dbReference>
<evidence type="ECO:0000256" key="2">
    <source>
        <dbReference type="ARBA" id="ARBA00022491"/>
    </source>
</evidence>
<dbReference type="CDD" id="cd11402">
    <property type="entry name" value="bHLHzip_Mnt"/>
    <property type="match status" value="1"/>
</dbReference>
<keyword evidence="6" id="KW-0539">Nucleus</keyword>
<feature type="domain" description="BHLH" evidence="13">
    <location>
        <begin position="118"/>
        <end position="169"/>
    </location>
</feature>
<comment type="subunit">
    <text evidence="8">Efficient DNA binding requires dimerization with another bHLH protein. Binds DNA as a homodimer or a heterodimer with MAX.</text>
</comment>
<evidence type="ECO:0000259" key="13">
    <source>
        <dbReference type="PROSITE" id="PS50888"/>
    </source>
</evidence>
<feature type="compositionally biased region" description="Low complexity" evidence="12">
    <location>
        <begin position="82"/>
        <end position="95"/>
    </location>
</feature>
<feature type="region of interest" description="Disordered" evidence="12">
    <location>
        <begin position="1"/>
        <end position="128"/>
    </location>
</feature>
<keyword evidence="2" id="KW-0678">Repressor</keyword>
<keyword evidence="11" id="KW-0175">Coiled coil</keyword>
<evidence type="ECO:0000256" key="1">
    <source>
        <dbReference type="ARBA" id="ARBA00004123"/>
    </source>
</evidence>
<dbReference type="PANTHER" id="PTHR11969">
    <property type="entry name" value="MAX DIMERIZATION, MAD"/>
    <property type="match status" value="1"/>
</dbReference>
<evidence type="ECO:0000256" key="3">
    <source>
        <dbReference type="ARBA" id="ARBA00023015"/>
    </source>
</evidence>
<evidence type="ECO:0000256" key="8">
    <source>
        <dbReference type="ARBA" id="ARBA00062701"/>
    </source>
</evidence>
<dbReference type="PANTHER" id="PTHR11969:SF99">
    <property type="entry name" value="MAX-BINDING PROTEIN MNT"/>
    <property type="match status" value="1"/>
</dbReference>
<evidence type="ECO:0000256" key="12">
    <source>
        <dbReference type="SAM" id="MobiDB-lite"/>
    </source>
</evidence>
<comment type="subcellular location">
    <subcellularLocation>
        <location evidence="1">Nucleus</location>
    </subcellularLocation>
</comment>
<dbReference type="InterPro" id="IPR036638">
    <property type="entry name" value="HLH_DNA-bd_sf"/>
</dbReference>
<dbReference type="EMBL" id="JAERUA010000002">
    <property type="protein sequence ID" value="KAI1902857.1"/>
    <property type="molecule type" value="Genomic_DNA"/>
</dbReference>
<dbReference type="OrthoDB" id="8935479at2759"/>
<organism evidence="14 15">
    <name type="scientific">Albula goreensis</name>
    <dbReference type="NCBI Taxonomy" id="1534307"/>
    <lineage>
        <taxon>Eukaryota</taxon>
        <taxon>Metazoa</taxon>
        <taxon>Chordata</taxon>
        <taxon>Craniata</taxon>
        <taxon>Vertebrata</taxon>
        <taxon>Euteleostomi</taxon>
        <taxon>Actinopterygii</taxon>
        <taxon>Neopterygii</taxon>
        <taxon>Teleostei</taxon>
        <taxon>Albuliformes</taxon>
        <taxon>Albulidae</taxon>
        <taxon>Albula</taxon>
    </lineage>
</organism>
<evidence type="ECO:0000256" key="9">
    <source>
        <dbReference type="ARBA" id="ARBA00070444"/>
    </source>
</evidence>
<dbReference type="GO" id="GO:0000978">
    <property type="term" value="F:RNA polymerase II cis-regulatory region sequence-specific DNA binding"/>
    <property type="evidence" value="ECO:0007669"/>
    <property type="project" value="TreeGrafter"/>
</dbReference>
<dbReference type="SUPFAM" id="SSF47459">
    <property type="entry name" value="HLH, helix-loop-helix DNA-binding domain"/>
    <property type="match status" value="1"/>
</dbReference>
<comment type="caution">
    <text evidence="14">The sequence shown here is derived from an EMBL/GenBank/DDBJ whole genome shotgun (WGS) entry which is preliminary data.</text>
</comment>
<dbReference type="GO" id="GO:0046983">
    <property type="term" value="F:protein dimerization activity"/>
    <property type="evidence" value="ECO:0007669"/>
    <property type="project" value="InterPro"/>
</dbReference>
<dbReference type="GO" id="GO:0005634">
    <property type="term" value="C:nucleus"/>
    <property type="evidence" value="ECO:0007669"/>
    <property type="project" value="UniProtKB-SubCell"/>
</dbReference>
<dbReference type="Gene3D" id="4.10.280.10">
    <property type="entry name" value="Helix-loop-helix DNA-binding domain"/>
    <property type="match status" value="1"/>
</dbReference>
<evidence type="ECO:0000313" key="14">
    <source>
        <dbReference type="EMBL" id="KAI1902857.1"/>
    </source>
</evidence>